<dbReference type="SUPFAM" id="SSF49879">
    <property type="entry name" value="SMAD/FHA domain"/>
    <property type="match status" value="1"/>
</dbReference>
<evidence type="ECO:0000313" key="3">
    <source>
        <dbReference type="EMBL" id="HGT40638.1"/>
    </source>
</evidence>
<dbReference type="GO" id="GO:0016791">
    <property type="term" value="F:phosphatase activity"/>
    <property type="evidence" value="ECO:0007669"/>
    <property type="project" value="TreeGrafter"/>
</dbReference>
<gene>
    <name evidence="3" type="ORF">ENS64_15450</name>
</gene>
<dbReference type="PANTHER" id="PTHR43156">
    <property type="entry name" value="STAGE II SPORULATION PROTEIN E-RELATED"/>
    <property type="match status" value="1"/>
</dbReference>
<dbReference type="CDD" id="cd00060">
    <property type="entry name" value="FHA"/>
    <property type="match status" value="1"/>
</dbReference>
<dbReference type="Pfam" id="PF07228">
    <property type="entry name" value="SpoIIE"/>
    <property type="match status" value="1"/>
</dbReference>
<dbReference type="PROSITE" id="PS50006">
    <property type="entry name" value="FHA_DOMAIN"/>
    <property type="match status" value="1"/>
</dbReference>
<accession>A0A7C4LP75</accession>
<dbReference type="SUPFAM" id="SSF55781">
    <property type="entry name" value="GAF domain-like"/>
    <property type="match status" value="1"/>
</dbReference>
<comment type="caution">
    <text evidence="3">The sequence shown here is derived from an EMBL/GenBank/DDBJ whole genome shotgun (WGS) entry which is preliminary data.</text>
</comment>
<dbReference type="InterPro" id="IPR001932">
    <property type="entry name" value="PPM-type_phosphatase-like_dom"/>
</dbReference>
<keyword evidence="1" id="KW-0378">Hydrolase</keyword>
<dbReference type="SMART" id="SM00065">
    <property type="entry name" value="GAF"/>
    <property type="match status" value="1"/>
</dbReference>
<organism evidence="3">
    <name type="scientific">Schlesneria paludicola</name>
    <dbReference type="NCBI Taxonomy" id="360056"/>
    <lineage>
        <taxon>Bacteria</taxon>
        <taxon>Pseudomonadati</taxon>
        <taxon>Planctomycetota</taxon>
        <taxon>Planctomycetia</taxon>
        <taxon>Planctomycetales</taxon>
        <taxon>Planctomycetaceae</taxon>
        <taxon>Schlesneria</taxon>
    </lineage>
</organism>
<dbReference type="Pfam" id="PF01590">
    <property type="entry name" value="GAF"/>
    <property type="match status" value="1"/>
</dbReference>
<reference evidence="3" key="1">
    <citation type="journal article" date="2020" name="mSystems">
        <title>Genome- and Community-Level Interaction Insights into Carbon Utilization and Element Cycling Functions of Hydrothermarchaeota in Hydrothermal Sediment.</title>
        <authorList>
            <person name="Zhou Z."/>
            <person name="Liu Y."/>
            <person name="Xu W."/>
            <person name="Pan J."/>
            <person name="Luo Z.H."/>
            <person name="Li M."/>
        </authorList>
    </citation>
    <scope>NUCLEOTIDE SEQUENCE [LARGE SCALE GENOMIC DNA]</scope>
    <source>
        <strain evidence="3">SpSt-508</strain>
    </source>
</reference>
<dbReference type="InterPro" id="IPR000253">
    <property type="entry name" value="FHA_dom"/>
</dbReference>
<dbReference type="InterPro" id="IPR036457">
    <property type="entry name" value="PPM-type-like_dom_sf"/>
</dbReference>
<dbReference type="Gene3D" id="2.60.200.20">
    <property type="match status" value="1"/>
</dbReference>
<dbReference type="InterPro" id="IPR003018">
    <property type="entry name" value="GAF"/>
</dbReference>
<dbReference type="PANTHER" id="PTHR43156:SF2">
    <property type="entry name" value="STAGE II SPORULATION PROTEIN E"/>
    <property type="match status" value="1"/>
</dbReference>
<evidence type="ECO:0000259" key="2">
    <source>
        <dbReference type="PROSITE" id="PS50006"/>
    </source>
</evidence>
<dbReference type="SMART" id="SM00240">
    <property type="entry name" value="FHA"/>
    <property type="match status" value="1"/>
</dbReference>
<name>A0A7C4LP75_9PLAN</name>
<dbReference type="InterPro" id="IPR029016">
    <property type="entry name" value="GAF-like_dom_sf"/>
</dbReference>
<sequence length="573" mass="61486">MATLVLLLDGQATPCPITLDETVLGRHPECQVHINSNMVSRRHARVIRKGDQFLLEDLGSGNGTFVNGKKIESPVELKHEDRIKLGPILLRFENPQTAKAAAPAPAAGAAAPKVSSGKAAAIADLGGKVDVSTDEDDSATITGQAIQATGFGRLEVQPAAKLRAVLEISRSLAGTSDLQGLLPKILDTLFSIFPHADRGAILFRDDASGKMVPKVVKHRREGDDESVKISRTILRTVLEQKTGILSADATQDARFEASESISNLTIRSMMCVPMLSLAGEPMGVIHIDTQNAFNQFTDEDLDLLVAVAGQAALSYESAKLLVTALEKQKQDREMGIAMGVQRALLPEKLPQPANWEFFASYDSAQAVGGDYFDCLMLPDGKRVCFAFGDVAGKGVPASLVMSRVSSVVTNVMAFVDDVGEAACRINNQMCTKAVEGRFVTFVLGIIDPESGQMSVVNAGHMPVMIRKNDGSIEEFGEEAIGVPLGVMEDFPFEAISRAIEPGETCVLYTDGVSEAMNPQGDLYGIERLRNLVQSSTAGKAEELGRTILADVRKFANGRPQNDDITIMVFGRKG</sequence>
<dbReference type="SMART" id="SM00331">
    <property type="entry name" value="PP2C_SIG"/>
    <property type="match status" value="1"/>
</dbReference>
<protein>
    <submittedName>
        <fullName evidence="3">FHA domain-containing protein</fullName>
    </submittedName>
</protein>
<dbReference type="EMBL" id="DSVQ01000018">
    <property type="protein sequence ID" value="HGT40638.1"/>
    <property type="molecule type" value="Genomic_DNA"/>
</dbReference>
<evidence type="ECO:0000256" key="1">
    <source>
        <dbReference type="ARBA" id="ARBA00022801"/>
    </source>
</evidence>
<dbReference type="Pfam" id="PF00498">
    <property type="entry name" value="FHA"/>
    <property type="match status" value="1"/>
</dbReference>
<dbReference type="AlphaFoldDB" id="A0A7C4LP75"/>
<dbReference type="InterPro" id="IPR008984">
    <property type="entry name" value="SMAD_FHA_dom_sf"/>
</dbReference>
<feature type="domain" description="FHA" evidence="2">
    <location>
        <begin position="22"/>
        <end position="71"/>
    </location>
</feature>
<dbReference type="SUPFAM" id="SSF81606">
    <property type="entry name" value="PP2C-like"/>
    <property type="match status" value="1"/>
</dbReference>
<dbReference type="InterPro" id="IPR052016">
    <property type="entry name" value="Bact_Sigma-Reg"/>
</dbReference>
<dbReference type="Gene3D" id="3.60.40.10">
    <property type="entry name" value="PPM-type phosphatase domain"/>
    <property type="match status" value="1"/>
</dbReference>
<proteinExistence type="predicted"/>
<dbReference type="Gene3D" id="3.30.450.40">
    <property type="match status" value="1"/>
</dbReference>